<organism evidence="7 8">
    <name type="scientific">Chironomus riparius</name>
    <dbReference type="NCBI Taxonomy" id="315576"/>
    <lineage>
        <taxon>Eukaryota</taxon>
        <taxon>Metazoa</taxon>
        <taxon>Ecdysozoa</taxon>
        <taxon>Arthropoda</taxon>
        <taxon>Hexapoda</taxon>
        <taxon>Insecta</taxon>
        <taxon>Pterygota</taxon>
        <taxon>Neoptera</taxon>
        <taxon>Endopterygota</taxon>
        <taxon>Diptera</taxon>
        <taxon>Nematocera</taxon>
        <taxon>Chironomoidea</taxon>
        <taxon>Chironomidae</taxon>
        <taxon>Chironominae</taxon>
        <taxon>Chironomus</taxon>
    </lineage>
</organism>
<dbReference type="AlphaFoldDB" id="A0A9N9RUP6"/>
<feature type="domain" description="Lipocalin/cytosolic fatty-acid binding" evidence="6">
    <location>
        <begin position="7"/>
        <end position="120"/>
    </location>
</feature>
<dbReference type="InterPro" id="IPR031259">
    <property type="entry name" value="ILBP"/>
</dbReference>
<dbReference type="PANTHER" id="PTHR11955">
    <property type="entry name" value="FATTY ACID BINDING PROTEIN"/>
    <property type="match status" value="1"/>
</dbReference>
<keyword evidence="8" id="KW-1185">Reference proteome</keyword>
<dbReference type="OrthoDB" id="354351at2759"/>
<evidence type="ECO:0000256" key="4">
    <source>
        <dbReference type="ARBA" id="ARBA00072951"/>
    </source>
</evidence>
<dbReference type="SUPFAM" id="SSF50814">
    <property type="entry name" value="Lipocalins"/>
    <property type="match status" value="1"/>
</dbReference>
<accession>A0A9N9RUP6</accession>
<evidence type="ECO:0000256" key="3">
    <source>
        <dbReference type="ARBA" id="ARBA00057009"/>
    </source>
</evidence>
<name>A0A9N9RUP6_9DIPT</name>
<dbReference type="InterPro" id="IPR000566">
    <property type="entry name" value="Lipocln_cytosolic_FA-bd_dom"/>
</dbReference>
<dbReference type="EMBL" id="OU895878">
    <property type="protein sequence ID" value="CAG9803398.1"/>
    <property type="molecule type" value="Genomic_DNA"/>
</dbReference>
<evidence type="ECO:0000313" key="7">
    <source>
        <dbReference type="EMBL" id="CAG9803398.1"/>
    </source>
</evidence>
<dbReference type="Proteomes" id="UP001153620">
    <property type="component" value="Chromosome 2"/>
</dbReference>
<evidence type="ECO:0000259" key="6">
    <source>
        <dbReference type="Pfam" id="PF00061"/>
    </source>
</evidence>
<dbReference type="PRINTS" id="PR00178">
    <property type="entry name" value="FATTYACIDBP"/>
</dbReference>
<keyword evidence="2" id="KW-0446">Lipid-binding</keyword>
<dbReference type="InterPro" id="IPR000463">
    <property type="entry name" value="Fatty_acid-bd"/>
</dbReference>
<evidence type="ECO:0000256" key="5">
    <source>
        <dbReference type="ARBA" id="ARBA00081149"/>
    </source>
</evidence>
<reference evidence="7" key="2">
    <citation type="submission" date="2022-10" db="EMBL/GenBank/DDBJ databases">
        <authorList>
            <consortium name="ENA_rothamsted_submissions"/>
            <consortium name="culmorum"/>
            <person name="King R."/>
        </authorList>
    </citation>
    <scope>NUCLEOTIDE SEQUENCE</scope>
</reference>
<dbReference type="FunFam" id="2.40.128.20:FF:000001">
    <property type="entry name" value="Fatty acid-binding protein, adipocyte"/>
    <property type="match status" value="1"/>
</dbReference>
<sequence>MAWEGKKYMLEKSESFDEYMREIGMGFVYRRVANSLHPVCSLQKNGDEYSFHTVSIFKTTVINFKPGEEFEYETIDGRKVMSVITIEGNTMTQIEKGEKETKIIREFSDTELVTTLKVNDIVAKRWYKVAD</sequence>
<dbReference type="InterPro" id="IPR012674">
    <property type="entry name" value="Calycin"/>
</dbReference>
<gene>
    <name evidence="7" type="ORF">CHIRRI_LOCUS6298</name>
</gene>
<dbReference type="Pfam" id="PF00061">
    <property type="entry name" value="Lipocalin"/>
    <property type="match status" value="1"/>
</dbReference>
<reference evidence="7" key="1">
    <citation type="submission" date="2022-01" db="EMBL/GenBank/DDBJ databases">
        <authorList>
            <person name="King R."/>
        </authorList>
    </citation>
    <scope>NUCLEOTIDE SEQUENCE</scope>
</reference>
<dbReference type="Gene3D" id="2.40.128.20">
    <property type="match status" value="1"/>
</dbReference>
<evidence type="ECO:0000256" key="1">
    <source>
        <dbReference type="ARBA" id="ARBA00008390"/>
    </source>
</evidence>
<evidence type="ECO:0000256" key="2">
    <source>
        <dbReference type="ARBA" id="ARBA00023121"/>
    </source>
</evidence>
<proteinExistence type="inferred from homology"/>
<evidence type="ECO:0000313" key="8">
    <source>
        <dbReference type="Proteomes" id="UP001153620"/>
    </source>
</evidence>
<dbReference type="GO" id="GO:0005504">
    <property type="term" value="F:fatty acid binding"/>
    <property type="evidence" value="ECO:0007669"/>
    <property type="project" value="UniProtKB-ARBA"/>
</dbReference>
<comment type="similarity">
    <text evidence="1">Belongs to the calycin superfamily. Fatty-acid binding protein (FABP) family.</text>
</comment>
<comment type="function">
    <text evidence="3">Binds fatty acids in a 1:1 molar ratio.</text>
</comment>
<protein>
    <recommendedName>
        <fullName evidence="4">Fatty acid-binding protein, muscle</fullName>
    </recommendedName>
    <alternativeName>
        <fullName evidence="5">M-FABP</fullName>
    </alternativeName>
</protein>